<evidence type="ECO:0000256" key="1">
    <source>
        <dbReference type="ARBA" id="ARBA00004604"/>
    </source>
</evidence>
<feature type="region of interest" description="Disordered" evidence="7">
    <location>
        <begin position="1"/>
        <end position="32"/>
    </location>
</feature>
<feature type="compositionally biased region" description="Acidic residues" evidence="7">
    <location>
        <begin position="350"/>
        <end position="365"/>
    </location>
</feature>
<dbReference type="GO" id="GO:0030692">
    <property type="term" value="C:Noc4p-Nop14p complex"/>
    <property type="evidence" value="ECO:0007669"/>
    <property type="project" value="TreeGrafter"/>
</dbReference>
<dbReference type="GO" id="GO:0032040">
    <property type="term" value="C:small-subunit processome"/>
    <property type="evidence" value="ECO:0007669"/>
    <property type="project" value="InterPro"/>
</dbReference>
<reference evidence="9" key="1">
    <citation type="journal article" date="2013" name="Science">
        <title>Comparative analysis of bat genomes provides insight into the evolution of flight and immunity.</title>
        <authorList>
            <person name="Zhang G."/>
            <person name="Cowled C."/>
            <person name="Shi Z."/>
            <person name="Huang Z."/>
            <person name="Bishop-Lilly K.A."/>
            <person name="Fang X."/>
            <person name="Wynne J.W."/>
            <person name="Xiong Z."/>
            <person name="Baker M.L."/>
            <person name="Zhao W."/>
            <person name="Tachedjian M."/>
            <person name="Zhu Y."/>
            <person name="Zhou P."/>
            <person name="Jiang X."/>
            <person name="Ng J."/>
            <person name="Yang L."/>
            <person name="Wu L."/>
            <person name="Xiao J."/>
            <person name="Feng Y."/>
            <person name="Chen Y."/>
            <person name="Sun X."/>
            <person name="Zhang Y."/>
            <person name="Marsh G.A."/>
            <person name="Crameri G."/>
            <person name="Broder C.C."/>
            <person name="Frey K.G."/>
            <person name="Wang L.F."/>
            <person name="Wang J."/>
        </authorList>
    </citation>
    <scope>NUCLEOTIDE SEQUENCE [LARGE SCALE GENOMIC DNA]</scope>
</reference>
<dbReference type="STRING" id="9402.L5K5C9"/>
<evidence type="ECO:0000256" key="7">
    <source>
        <dbReference type="SAM" id="MobiDB-lite"/>
    </source>
</evidence>
<sequence>MGKARAAGARTKTPAGARGGGTRPNSNPFEVKVNRQKFQVLGRKTRHDVGLPGVSRARAIQKRCRTLLKEYKERDKSNVFVDKRLGEYNSNVSLEEKMLKRFALEQQRQHEKKNIYNLNEDEELTHYGQSLADIEKHNDIVDSDSDAEDRGALSAELTAAHFGGGEPLHKKPAPQPGEDGERPRSRKELIEELIAESKREKRERQARREDALELTEKLDQDWREIRALLARRAPKPGNREQEKPTPDAYDVMVRELGFEMKAQPSNRMKTEEELAKEEQERLKNLEADRLRRMRGKDEDEDTKPKHTSADDLSDGFILDQDDRRLLSYKDGKMNVEEEQSGEASDRESAEDAGEDTREDDAEDSSGSEGHSDLESDGESEGESERPGQAQQRASGHVSPGGSGEAASTELPYVFAGTRVVLTILTAPEACEDLKSLLSGRPTEEQLLVLERIQKCHHPSLAAGNRAKLEKLFGFLLEYIGDLATDEPPALGTIDKLVVQLYNLCQMFPESASSCMKFVLRDAMHEMEGMVEAKGRAVFPGLDVLIYLKIAGMLFPTSDFRHPVVTPALVCLSQLLTKCPVLSLQDAVKGLFVCCVFLDYVSLSRRFVPELINFLLGILYIAAPNSQSPGYTLVHPFRALGKNSELLLVSDEEDTATWQRRSLALHWASGPPARTETEANHIRLSCLAVCLALVKRCVLMYSGLPSFHDIVRPLRALLTEHLASCSHPRELQELIRGTLTDMEAQEQHCQPLICAKSKPVPLKLFTPRLVKV</sequence>
<keyword evidence="9" id="KW-1185">Reference proteome</keyword>
<evidence type="ECO:0000313" key="8">
    <source>
        <dbReference type="EMBL" id="ELK06562.1"/>
    </source>
</evidence>
<feature type="compositionally biased region" description="Basic and acidic residues" evidence="7">
    <location>
        <begin position="268"/>
        <end position="290"/>
    </location>
</feature>
<dbReference type="eggNOG" id="KOG2147">
    <property type="taxonomic scope" value="Eukaryota"/>
</dbReference>
<name>L5K5C9_PTEAL</name>
<evidence type="ECO:0000256" key="3">
    <source>
        <dbReference type="ARBA" id="ARBA00022517"/>
    </source>
</evidence>
<dbReference type="Proteomes" id="UP000010552">
    <property type="component" value="Unassembled WGS sequence"/>
</dbReference>
<comment type="function">
    <text evidence="6">Involved in nucleolar processing of pre-18S ribosomal RNA. Has a role in the nuclear export of 40S pre-ribosomal subunit to the cytoplasm.</text>
</comment>
<keyword evidence="5" id="KW-0539">Nucleus</keyword>
<feature type="region of interest" description="Disordered" evidence="7">
    <location>
        <begin position="160"/>
        <end position="187"/>
    </location>
</feature>
<dbReference type="AlphaFoldDB" id="L5K5C9"/>
<evidence type="ECO:0000256" key="2">
    <source>
        <dbReference type="ARBA" id="ARBA00007466"/>
    </source>
</evidence>
<dbReference type="InParanoid" id="L5K5C9"/>
<dbReference type="InterPro" id="IPR007276">
    <property type="entry name" value="Nop14"/>
</dbReference>
<keyword evidence="3" id="KW-0690">Ribosome biogenesis</keyword>
<proteinExistence type="inferred from homology"/>
<dbReference type="Pfam" id="PF04147">
    <property type="entry name" value="Nop14"/>
    <property type="match status" value="1"/>
</dbReference>
<feature type="region of interest" description="Disordered" evidence="7">
    <location>
        <begin position="260"/>
        <end position="316"/>
    </location>
</feature>
<comment type="similarity">
    <text evidence="2">Belongs to the NOP14 family.</text>
</comment>
<keyword evidence="4" id="KW-0698">rRNA processing</keyword>
<feature type="region of interest" description="Disordered" evidence="7">
    <location>
        <begin position="328"/>
        <end position="407"/>
    </location>
</feature>
<evidence type="ECO:0000313" key="9">
    <source>
        <dbReference type="Proteomes" id="UP000010552"/>
    </source>
</evidence>
<gene>
    <name evidence="8" type="ORF">PAL_GLEAN10022887</name>
</gene>
<evidence type="ECO:0000256" key="6">
    <source>
        <dbReference type="ARBA" id="ARBA00024695"/>
    </source>
</evidence>
<evidence type="ECO:0000256" key="5">
    <source>
        <dbReference type="ARBA" id="ARBA00023242"/>
    </source>
</evidence>
<dbReference type="FunCoup" id="L5K5C9">
    <property type="interactions" value="3471"/>
</dbReference>
<dbReference type="PANTHER" id="PTHR23183">
    <property type="entry name" value="NOP14"/>
    <property type="match status" value="1"/>
</dbReference>
<accession>L5K5C9</accession>
<protein>
    <submittedName>
        <fullName evidence="8">Nucleolar protein 14</fullName>
    </submittedName>
</protein>
<dbReference type="EMBL" id="KB031030">
    <property type="protein sequence ID" value="ELK06562.1"/>
    <property type="molecule type" value="Genomic_DNA"/>
</dbReference>
<evidence type="ECO:0000256" key="4">
    <source>
        <dbReference type="ARBA" id="ARBA00022552"/>
    </source>
</evidence>
<dbReference type="GO" id="GO:0030490">
    <property type="term" value="P:maturation of SSU-rRNA"/>
    <property type="evidence" value="ECO:0007669"/>
    <property type="project" value="TreeGrafter"/>
</dbReference>
<comment type="subcellular location">
    <subcellularLocation>
        <location evidence="1">Nucleus</location>
        <location evidence="1">Nucleolus</location>
    </subcellularLocation>
</comment>
<dbReference type="PANTHER" id="PTHR23183:SF0">
    <property type="entry name" value="NUCLEOLAR PROTEIN 14"/>
    <property type="match status" value="1"/>
</dbReference>
<organism evidence="8 9">
    <name type="scientific">Pteropus alecto</name>
    <name type="common">Black flying fox</name>
    <dbReference type="NCBI Taxonomy" id="9402"/>
    <lineage>
        <taxon>Eukaryota</taxon>
        <taxon>Metazoa</taxon>
        <taxon>Chordata</taxon>
        <taxon>Craniata</taxon>
        <taxon>Vertebrata</taxon>
        <taxon>Euteleostomi</taxon>
        <taxon>Mammalia</taxon>
        <taxon>Eutheria</taxon>
        <taxon>Laurasiatheria</taxon>
        <taxon>Chiroptera</taxon>
        <taxon>Yinpterochiroptera</taxon>
        <taxon>Pteropodoidea</taxon>
        <taxon>Pteropodidae</taxon>
        <taxon>Pteropodinae</taxon>
        <taxon>Pteropus</taxon>
    </lineage>
</organism>